<dbReference type="EMBL" id="CP007509">
    <property type="protein sequence ID" value="AHY43793.1"/>
    <property type="molecule type" value="Genomic_DNA"/>
</dbReference>
<keyword evidence="2" id="KW-0472">Membrane</keyword>
<evidence type="ECO:0000313" key="3">
    <source>
        <dbReference type="EMBL" id="AHY43793.1"/>
    </source>
</evidence>
<organism evidence="3 4">
    <name type="scientific">Stutzerimonas stutzeri</name>
    <name type="common">Pseudomonas stutzeri</name>
    <dbReference type="NCBI Taxonomy" id="316"/>
    <lineage>
        <taxon>Bacteria</taxon>
        <taxon>Pseudomonadati</taxon>
        <taxon>Pseudomonadota</taxon>
        <taxon>Gammaproteobacteria</taxon>
        <taxon>Pseudomonadales</taxon>
        <taxon>Pseudomonadaceae</taxon>
        <taxon>Stutzerimonas</taxon>
    </lineage>
</organism>
<proteinExistence type="predicted"/>
<feature type="transmembrane region" description="Helical" evidence="2">
    <location>
        <begin position="12"/>
        <end position="31"/>
    </location>
</feature>
<dbReference type="AlphaFoldDB" id="A0A023WUI1"/>
<protein>
    <recommendedName>
        <fullName evidence="5">DUF2946 domain-containing protein</fullName>
    </recommendedName>
</protein>
<feature type="region of interest" description="Disordered" evidence="1">
    <location>
        <begin position="100"/>
        <end position="122"/>
    </location>
</feature>
<sequence>MTIIKDKRAQIVWVLLTCILLNAFVCSLNHATHVGFGLAMGQDAFCVTGDDGGTSIAALPSDAHDLSQHALDCPLCSSVFLAIVVLFALAWLGRRTANATPPPPLERHGPRHHWPALNPRAP</sequence>
<evidence type="ECO:0000256" key="2">
    <source>
        <dbReference type="SAM" id="Phobius"/>
    </source>
</evidence>
<keyword evidence="2" id="KW-1133">Transmembrane helix</keyword>
<dbReference type="Proteomes" id="UP000025238">
    <property type="component" value="Chromosome"/>
</dbReference>
<feature type="transmembrane region" description="Helical" evidence="2">
    <location>
        <begin position="69"/>
        <end position="92"/>
    </location>
</feature>
<dbReference type="InterPro" id="IPR021333">
    <property type="entry name" value="DUF2946"/>
</dbReference>
<dbReference type="Pfam" id="PF11162">
    <property type="entry name" value="DUF2946"/>
    <property type="match status" value="1"/>
</dbReference>
<gene>
    <name evidence="3" type="ORF">UIB01_15415</name>
</gene>
<name>A0A023WUI1_STUST</name>
<evidence type="ECO:0000313" key="4">
    <source>
        <dbReference type="Proteomes" id="UP000025238"/>
    </source>
</evidence>
<evidence type="ECO:0000256" key="1">
    <source>
        <dbReference type="SAM" id="MobiDB-lite"/>
    </source>
</evidence>
<evidence type="ECO:0008006" key="5">
    <source>
        <dbReference type="Google" id="ProtNLM"/>
    </source>
</evidence>
<dbReference type="KEGG" id="pstu:UIB01_15415"/>
<accession>A0A023WUI1</accession>
<dbReference type="PATRIC" id="fig|316.97.peg.3082"/>
<keyword evidence="2" id="KW-0812">Transmembrane</keyword>
<reference evidence="3 4" key="1">
    <citation type="submission" date="2014-03" db="EMBL/GenBank/DDBJ databases">
        <title>Complete genome sequence of Pseudomonas stutzeri 19SMN4.</title>
        <authorList>
            <person name="Brunet-Galmes I."/>
            <person name="Nogales B."/>
            <person name="Busquets A."/>
            <person name="Pena A."/>
            <person name="Gomila M."/>
            <person name="Garcia-Valdes E."/>
            <person name="Lalucat J."/>
            <person name="Bennasar A."/>
            <person name="Bosch R."/>
        </authorList>
    </citation>
    <scope>NUCLEOTIDE SEQUENCE [LARGE SCALE GENOMIC DNA]</scope>
    <source>
        <strain evidence="3 4">19SMN4</strain>
    </source>
</reference>
<dbReference type="OrthoDB" id="7017304at2"/>